<dbReference type="CDD" id="cd21444">
    <property type="entry name" value="SNARE_NTD_Tlg1p-like"/>
    <property type="match status" value="1"/>
</dbReference>
<feature type="domain" description="T-SNARE coiled-coil homology" evidence="13">
    <location>
        <begin position="136"/>
        <end position="198"/>
    </location>
</feature>
<keyword evidence="9 12" id="KW-0472">Membrane</keyword>
<dbReference type="InParanoid" id="A5DI55"/>
<keyword evidence="3" id="KW-0813">Transport</keyword>
<accession>A5DI55</accession>
<dbReference type="PROSITE" id="PS00914">
    <property type="entry name" value="SYNTAXIN"/>
    <property type="match status" value="1"/>
</dbReference>
<dbReference type="FunCoup" id="A5DI55">
    <property type="interactions" value="270"/>
</dbReference>
<dbReference type="eggNOG" id="KOG3202">
    <property type="taxonomic scope" value="Eukaryota"/>
</dbReference>
<feature type="compositionally biased region" description="Basic and acidic residues" evidence="11">
    <location>
        <begin position="112"/>
        <end position="124"/>
    </location>
</feature>
<dbReference type="Gene3D" id="1.20.5.110">
    <property type="match status" value="1"/>
</dbReference>
<evidence type="ECO:0000256" key="10">
    <source>
        <dbReference type="ARBA" id="ARBA00073343"/>
    </source>
</evidence>
<organism evidence="14 15">
    <name type="scientific">Meyerozyma guilliermondii (strain ATCC 6260 / CBS 566 / DSM 6381 / JCM 1539 / NBRC 10279 / NRRL Y-324)</name>
    <name type="common">Yeast</name>
    <name type="synonym">Candida guilliermondii</name>
    <dbReference type="NCBI Taxonomy" id="294746"/>
    <lineage>
        <taxon>Eukaryota</taxon>
        <taxon>Fungi</taxon>
        <taxon>Dikarya</taxon>
        <taxon>Ascomycota</taxon>
        <taxon>Saccharomycotina</taxon>
        <taxon>Pichiomycetes</taxon>
        <taxon>Debaryomycetaceae</taxon>
        <taxon>Meyerozyma</taxon>
    </lineage>
</organism>
<evidence type="ECO:0000313" key="14">
    <source>
        <dbReference type="EMBL" id="EDK38858.2"/>
    </source>
</evidence>
<dbReference type="InterPro" id="IPR006012">
    <property type="entry name" value="Syntaxin/epimorphin_CS"/>
</dbReference>
<evidence type="ECO:0000313" key="15">
    <source>
        <dbReference type="Proteomes" id="UP000001997"/>
    </source>
</evidence>
<evidence type="ECO:0000256" key="6">
    <source>
        <dbReference type="ARBA" id="ARBA00022989"/>
    </source>
</evidence>
<feature type="region of interest" description="Disordered" evidence="11">
    <location>
        <begin position="88"/>
        <end position="124"/>
    </location>
</feature>
<dbReference type="InterPro" id="IPR010989">
    <property type="entry name" value="SNARE"/>
</dbReference>
<evidence type="ECO:0000256" key="7">
    <source>
        <dbReference type="ARBA" id="ARBA00023034"/>
    </source>
</evidence>
<keyword evidence="8" id="KW-0175">Coiled coil</keyword>
<evidence type="ECO:0000256" key="1">
    <source>
        <dbReference type="ARBA" id="ARBA00004409"/>
    </source>
</evidence>
<proteinExistence type="inferred from homology"/>
<dbReference type="STRING" id="294746.A5DI55"/>
<dbReference type="InterPro" id="IPR015260">
    <property type="entry name" value="Syntaxin-6/10/61_N"/>
</dbReference>
<dbReference type="GeneID" id="5127209"/>
<dbReference type="GO" id="GO:0000139">
    <property type="term" value="C:Golgi membrane"/>
    <property type="evidence" value="ECO:0007669"/>
    <property type="project" value="UniProtKB-SubCell"/>
</dbReference>
<dbReference type="PANTHER" id="PTHR19957">
    <property type="entry name" value="SYNTAXIN"/>
    <property type="match status" value="1"/>
</dbReference>
<evidence type="ECO:0000259" key="13">
    <source>
        <dbReference type="PROSITE" id="PS50192"/>
    </source>
</evidence>
<keyword evidence="15" id="KW-1185">Reference proteome</keyword>
<evidence type="ECO:0000256" key="4">
    <source>
        <dbReference type="ARBA" id="ARBA00022692"/>
    </source>
</evidence>
<dbReference type="GO" id="GO:0048193">
    <property type="term" value="P:Golgi vesicle transport"/>
    <property type="evidence" value="ECO:0007669"/>
    <property type="project" value="InterPro"/>
</dbReference>
<dbReference type="PANTHER" id="PTHR19957:SF224">
    <property type="entry name" value="HL02043P"/>
    <property type="match status" value="1"/>
</dbReference>
<dbReference type="GO" id="GO:0006886">
    <property type="term" value="P:intracellular protein transport"/>
    <property type="evidence" value="ECO:0007669"/>
    <property type="project" value="InterPro"/>
</dbReference>
<dbReference type="GO" id="GO:0006906">
    <property type="term" value="P:vesicle fusion"/>
    <property type="evidence" value="ECO:0007669"/>
    <property type="project" value="TreeGrafter"/>
</dbReference>
<dbReference type="GO" id="GO:0048278">
    <property type="term" value="P:vesicle docking"/>
    <property type="evidence" value="ECO:0007669"/>
    <property type="project" value="TreeGrafter"/>
</dbReference>
<dbReference type="FunFam" id="1.20.5.110:FF:000006">
    <property type="entry name" value="Syntaxin 6"/>
    <property type="match status" value="1"/>
</dbReference>
<sequence>MDPFDEVKEDAWSQVNGLQEFVNKNRPQNETKLDFENAFQELQETIGDLRQAVTISEANPDQFQLNSNDISHRKDILAQLDAKVTSISKQWSSKNDPHRPRDVTTMSNRISQDTHEENPFNDSNRLDEEFNAYQQQEVIQNQDLQLDQIHQTMRNLNLQATMMGGELEDQGMMLDDLDQEMDVVGSKLQRGLKRVGFVIEKNKERASDWCIGILVVALCVLLIIVIAI</sequence>
<dbReference type="Pfam" id="PF09177">
    <property type="entry name" value="STX6_10_61_N"/>
    <property type="match status" value="1"/>
</dbReference>
<dbReference type="RefSeq" id="XP_001485227.2">
    <property type="nucleotide sequence ID" value="XM_001485177.1"/>
</dbReference>
<dbReference type="PROSITE" id="PS50192">
    <property type="entry name" value="T_SNARE"/>
    <property type="match status" value="1"/>
</dbReference>
<dbReference type="InterPro" id="IPR000727">
    <property type="entry name" value="T_SNARE_dom"/>
</dbReference>
<dbReference type="GO" id="GO:0031201">
    <property type="term" value="C:SNARE complex"/>
    <property type="evidence" value="ECO:0007669"/>
    <property type="project" value="TreeGrafter"/>
</dbReference>
<dbReference type="AlphaFoldDB" id="A5DI55"/>
<dbReference type="OMA" id="ERASDCC"/>
<dbReference type="Proteomes" id="UP000001997">
    <property type="component" value="Unassembled WGS sequence"/>
</dbReference>
<evidence type="ECO:0000256" key="9">
    <source>
        <dbReference type="ARBA" id="ARBA00023136"/>
    </source>
</evidence>
<evidence type="ECO:0000256" key="2">
    <source>
        <dbReference type="ARBA" id="ARBA00009063"/>
    </source>
</evidence>
<dbReference type="GO" id="GO:0005802">
    <property type="term" value="C:trans-Golgi network"/>
    <property type="evidence" value="ECO:0007669"/>
    <property type="project" value="UniProtKB-ARBA"/>
</dbReference>
<name>A5DI55_PICGU</name>
<evidence type="ECO:0000256" key="12">
    <source>
        <dbReference type="SAM" id="Phobius"/>
    </source>
</evidence>
<dbReference type="KEGG" id="pgu:PGUG_02956"/>
<dbReference type="OrthoDB" id="546861at2759"/>
<dbReference type="CDD" id="cd15851">
    <property type="entry name" value="SNARE_Syntaxin6"/>
    <property type="match status" value="1"/>
</dbReference>
<keyword evidence="7" id="KW-0333">Golgi apparatus</keyword>
<dbReference type="VEuPathDB" id="FungiDB:PGUG_02956"/>
<keyword evidence="5" id="KW-0653">Protein transport</keyword>
<dbReference type="InterPro" id="IPR045242">
    <property type="entry name" value="Syntaxin"/>
</dbReference>
<dbReference type="GO" id="GO:0005484">
    <property type="term" value="F:SNAP receptor activity"/>
    <property type="evidence" value="ECO:0007669"/>
    <property type="project" value="InterPro"/>
</dbReference>
<keyword evidence="4 12" id="KW-0812">Transmembrane</keyword>
<reference evidence="14 15" key="1">
    <citation type="journal article" date="2009" name="Nature">
        <title>Evolution of pathogenicity and sexual reproduction in eight Candida genomes.</title>
        <authorList>
            <person name="Butler G."/>
            <person name="Rasmussen M.D."/>
            <person name="Lin M.F."/>
            <person name="Santos M.A."/>
            <person name="Sakthikumar S."/>
            <person name="Munro C.A."/>
            <person name="Rheinbay E."/>
            <person name="Grabherr M."/>
            <person name="Forche A."/>
            <person name="Reedy J.L."/>
            <person name="Agrafioti I."/>
            <person name="Arnaud M.B."/>
            <person name="Bates S."/>
            <person name="Brown A.J."/>
            <person name="Brunke S."/>
            <person name="Costanzo M.C."/>
            <person name="Fitzpatrick D.A."/>
            <person name="de Groot P.W."/>
            <person name="Harris D."/>
            <person name="Hoyer L.L."/>
            <person name="Hube B."/>
            <person name="Klis F.M."/>
            <person name="Kodira C."/>
            <person name="Lennard N."/>
            <person name="Logue M.E."/>
            <person name="Martin R."/>
            <person name="Neiman A.M."/>
            <person name="Nikolaou E."/>
            <person name="Quail M.A."/>
            <person name="Quinn J."/>
            <person name="Santos M.C."/>
            <person name="Schmitzberger F.F."/>
            <person name="Sherlock G."/>
            <person name="Shah P."/>
            <person name="Silverstein K.A."/>
            <person name="Skrzypek M.S."/>
            <person name="Soll D."/>
            <person name="Staggs R."/>
            <person name="Stansfield I."/>
            <person name="Stumpf M.P."/>
            <person name="Sudbery P.E."/>
            <person name="Srikantha T."/>
            <person name="Zeng Q."/>
            <person name="Berman J."/>
            <person name="Berriman M."/>
            <person name="Heitman J."/>
            <person name="Gow N.A."/>
            <person name="Lorenz M.C."/>
            <person name="Birren B.W."/>
            <person name="Kellis M."/>
            <person name="Cuomo C.A."/>
        </authorList>
    </citation>
    <scope>NUCLEOTIDE SEQUENCE [LARGE SCALE GENOMIC DNA]</scope>
    <source>
        <strain evidence="15">ATCC 6260 / CBS 566 / DSM 6381 / JCM 1539 / NBRC 10279 / NRRL Y-324</strain>
    </source>
</reference>
<evidence type="ECO:0000256" key="11">
    <source>
        <dbReference type="SAM" id="MobiDB-lite"/>
    </source>
</evidence>
<dbReference type="Gene3D" id="1.20.58.90">
    <property type="match status" value="1"/>
</dbReference>
<keyword evidence="6 12" id="KW-1133">Transmembrane helix</keyword>
<dbReference type="GO" id="GO:0000149">
    <property type="term" value="F:SNARE binding"/>
    <property type="evidence" value="ECO:0007669"/>
    <property type="project" value="TreeGrafter"/>
</dbReference>
<dbReference type="SMART" id="SM00397">
    <property type="entry name" value="t_SNARE"/>
    <property type="match status" value="1"/>
</dbReference>
<gene>
    <name evidence="14" type="ORF">PGUG_02956</name>
</gene>
<feature type="transmembrane region" description="Helical" evidence="12">
    <location>
        <begin position="209"/>
        <end position="227"/>
    </location>
</feature>
<protein>
    <recommendedName>
        <fullName evidence="10">t-SNARE affecting a late Golgi compartment protein 1</fullName>
    </recommendedName>
</protein>
<comment type="similarity">
    <text evidence="2">Belongs to the syntaxin family.</text>
</comment>
<dbReference type="SUPFAM" id="SSF47661">
    <property type="entry name" value="t-snare proteins"/>
    <property type="match status" value="1"/>
</dbReference>
<dbReference type="SUPFAM" id="SSF58038">
    <property type="entry name" value="SNARE fusion complex"/>
    <property type="match status" value="1"/>
</dbReference>
<dbReference type="EMBL" id="CH408157">
    <property type="protein sequence ID" value="EDK38858.2"/>
    <property type="molecule type" value="Genomic_DNA"/>
</dbReference>
<evidence type="ECO:0000256" key="3">
    <source>
        <dbReference type="ARBA" id="ARBA00022448"/>
    </source>
</evidence>
<dbReference type="InterPro" id="IPR048036">
    <property type="entry name" value="Tlg1p-like_N"/>
</dbReference>
<evidence type="ECO:0000256" key="8">
    <source>
        <dbReference type="ARBA" id="ARBA00023054"/>
    </source>
</evidence>
<evidence type="ECO:0000256" key="5">
    <source>
        <dbReference type="ARBA" id="ARBA00022927"/>
    </source>
</evidence>
<dbReference type="HOGENOM" id="CLU_061883_0_2_1"/>
<comment type="subcellular location">
    <subcellularLocation>
        <location evidence="1">Golgi apparatus membrane</location>
        <topology evidence="1">Single-pass type IV membrane protein</topology>
    </subcellularLocation>
</comment>